<name>A0A401SUI5_CHIPU</name>
<evidence type="ECO:0000256" key="5">
    <source>
        <dbReference type="ARBA" id="ARBA00022771"/>
    </source>
</evidence>
<dbReference type="PROSITE" id="PS50103">
    <property type="entry name" value="ZF_C3H1"/>
    <property type="match status" value="2"/>
</dbReference>
<dbReference type="GO" id="GO:1990904">
    <property type="term" value="C:ribonucleoprotein complex"/>
    <property type="evidence" value="ECO:0007669"/>
    <property type="project" value="UniProtKB-KW"/>
</dbReference>
<dbReference type="InterPro" id="IPR009145">
    <property type="entry name" value="U2AF_small"/>
</dbReference>
<sequence length="632" mass="75442">MQLRIPASRDRAQAQSAHVTPLLLLLHGKMAMLAERSRISHRKARALLKKEKRRRRRQEEAKQRQAELANEEDVEEVENLEEEESVLEAERQRLHVEWLAKEQQAQEEFRLKKEKEETARKKQEEEERRIREEWEQQQMKEKEEVEHKQQERREREEAVQKMLDQAENQFENGGTWHNPEAPEDYGTEKDKSYCPFFLKTGSCRFGDRCSRKHVYPASSQTLLIRAMFITFGMEESRRDDYDTDSGLEHSEEDIYQQFVEFYEDVLPEFKSIGKVIQFKVSCNYEPHLRGNVYVQYQKEEECQQAFVLFNGRWYAGKQLQCEFSPVSRWKTAICGLYERRKCPRGKHCNFLHVFRNPNNEFWEADRDLYVSPDRTKSYSSKYFERRERMSYRHDYHGRSRRRYSCSPDKTHRRSGESERKRKRSRSRERRRLQRSRSKSQDRKRSRSRERYRRSQSKERRKSQRSRSRSEEKRRSRSRDGSRCRSRSRSEERSLSRSKSRSRSRSKRRSRDRSGSRGLGTERSRSRSRSPLGWNRKKKRESENKDKKSKKRAKKEKKAKSKADGKSKGSKAKRQDDEHRNSPVSPVEKDAQVPAHSPEARGLSTSPSVKSSASDFTVPAKVEETAETESVNQ</sequence>
<dbReference type="InterPro" id="IPR012677">
    <property type="entry name" value="Nucleotide-bd_a/b_plait_sf"/>
</dbReference>
<feature type="compositionally biased region" description="Polar residues" evidence="12">
    <location>
        <begin position="602"/>
        <end position="614"/>
    </location>
</feature>
<dbReference type="InterPro" id="IPR003954">
    <property type="entry name" value="RRM_euk-type"/>
</dbReference>
<feature type="compositionally biased region" description="Basic and acidic residues" evidence="12">
    <location>
        <begin position="560"/>
        <end position="590"/>
    </location>
</feature>
<feature type="region of interest" description="Disordered" evidence="12">
    <location>
        <begin position="49"/>
        <end position="85"/>
    </location>
</feature>
<keyword evidence="9" id="KW-0687">Ribonucleoprotein</keyword>
<proteinExistence type="predicted"/>
<feature type="compositionally biased region" description="Basic residues" evidence="12">
    <location>
        <begin position="495"/>
        <end position="510"/>
    </location>
</feature>
<feature type="compositionally biased region" description="Basic and acidic residues" evidence="12">
    <location>
        <begin position="511"/>
        <end position="524"/>
    </location>
</feature>
<evidence type="ECO:0000256" key="7">
    <source>
        <dbReference type="ARBA" id="ARBA00022884"/>
    </source>
</evidence>
<dbReference type="InterPro" id="IPR036855">
    <property type="entry name" value="Znf_CCCH_sf"/>
</dbReference>
<evidence type="ECO:0000256" key="1">
    <source>
        <dbReference type="ARBA" id="ARBA00004123"/>
    </source>
</evidence>
<dbReference type="AlphaFoldDB" id="A0A401SUI5"/>
<dbReference type="CDD" id="cd12540">
    <property type="entry name" value="RRM_U2AFBPL"/>
    <property type="match status" value="1"/>
</dbReference>
<feature type="domain" description="RRM" evidence="13">
    <location>
        <begin position="220"/>
        <end position="326"/>
    </location>
</feature>
<evidence type="ECO:0000259" key="14">
    <source>
        <dbReference type="PROSITE" id="PS50103"/>
    </source>
</evidence>
<dbReference type="STRING" id="137246.A0A401SUI5"/>
<dbReference type="SUPFAM" id="SSF90229">
    <property type="entry name" value="CCCH zinc finger"/>
    <property type="match status" value="1"/>
</dbReference>
<keyword evidence="4" id="KW-0677">Repeat</keyword>
<comment type="subcellular location">
    <subcellularLocation>
        <location evidence="1">Nucleus</location>
    </subcellularLocation>
</comment>
<feature type="region of interest" description="Disordered" evidence="12">
    <location>
        <begin position="393"/>
        <end position="632"/>
    </location>
</feature>
<dbReference type="GO" id="GO:0008270">
    <property type="term" value="F:zinc ion binding"/>
    <property type="evidence" value="ECO:0007669"/>
    <property type="project" value="UniProtKB-KW"/>
</dbReference>
<reference evidence="15 16" key="1">
    <citation type="journal article" date="2018" name="Nat. Ecol. Evol.">
        <title>Shark genomes provide insights into elasmobranch evolution and the origin of vertebrates.</title>
        <authorList>
            <person name="Hara Y"/>
            <person name="Yamaguchi K"/>
            <person name="Onimaru K"/>
            <person name="Kadota M"/>
            <person name="Koyanagi M"/>
            <person name="Keeley SD"/>
            <person name="Tatsumi K"/>
            <person name="Tanaka K"/>
            <person name="Motone F"/>
            <person name="Kageyama Y"/>
            <person name="Nozu R"/>
            <person name="Adachi N"/>
            <person name="Nishimura O"/>
            <person name="Nakagawa R"/>
            <person name="Tanegashima C"/>
            <person name="Kiyatake I"/>
            <person name="Matsumoto R"/>
            <person name="Murakumo K"/>
            <person name="Nishida K"/>
            <person name="Terakita A"/>
            <person name="Kuratani S"/>
            <person name="Sato K"/>
            <person name="Hyodo S Kuraku.S."/>
        </authorList>
    </citation>
    <scope>NUCLEOTIDE SEQUENCE [LARGE SCALE GENOMIC DNA]</scope>
</reference>
<dbReference type="Proteomes" id="UP000287033">
    <property type="component" value="Unassembled WGS sequence"/>
</dbReference>
<dbReference type="SUPFAM" id="SSF54928">
    <property type="entry name" value="RNA-binding domain, RBD"/>
    <property type="match status" value="1"/>
</dbReference>
<dbReference type="FunFam" id="3.30.70.330:FF:000209">
    <property type="entry name" value="U2 small nuclear ribonucleoprotein auxiliary factor 35 kDa subunit-related protein 2"/>
    <property type="match status" value="1"/>
</dbReference>
<dbReference type="EMBL" id="BEZZ01000563">
    <property type="protein sequence ID" value="GCC34038.1"/>
    <property type="molecule type" value="Genomic_DNA"/>
</dbReference>
<accession>A0A401SUI5</accession>
<dbReference type="Pfam" id="PF00642">
    <property type="entry name" value="zf-CCCH"/>
    <property type="match status" value="1"/>
</dbReference>
<dbReference type="SMART" id="SM00356">
    <property type="entry name" value="ZnF_C3H1"/>
    <property type="match status" value="2"/>
</dbReference>
<dbReference type="PANTHER" id="PTHR12620">
    <property type="entry name" value="U2 SNRNP AUXILIARY FACTOR, SMALL SUBUNIT"/>
    <property type="match status" value="1"/>
</dbReference>
<keyword evidence="16" id="KW-1185">Reference proteome</keyword>
<dbReference type="SMART" id="SM00361">
    <property type="entry name" value="RRM_1"/>
    <property type="match status" value="1"/>
</dbReference>
<feature type="compositionally biased region" description="Basic residues" evidence="12">
    <location>
        <begin position="546"/>
        <end position="559"/>
    </location>
</feature>
<evidence type="ECO:0000256" key="3">
    <source>
        <dbReference type="ARBA" id="ARBA00022723"/>
    </source>
</evidence>
<evidence type="ECO:0000259" key="13">
    <source>
        <dbReference type="PROSITE" id="PS50102"/>
    </source>
</evidence>
<dbReference type="InterPro" id="IPR000504">
    <property type="entry name" value="RRM_dom"/>
</dbReference>
<keyword evidence="5 11" id="KW-0863">Zinc-finger</keyword>
<dbReference type="PRINTS" id="PR01848">
    <property type="entry name" value="U2AUXFACTOR"/>
</dbReference>
<keyword evidence="2" id="KW-0597">Phosphoprotein</keyword>
<dbReference type="GO" id="GO:0003723">
    <property type="term" value="F:RNA binding"/>
    <property type="evidence" value="ECO:0007669"/>
    <property type="project" value="UniProtKB-UniRule"/>
</dbReference>
<feature type="zinc finger region" description="C3H1-type" evidence="11">
    <location>
        <begin position="188"/>
        <end position="216"/>
    </location>
</feature>
<evidence type="ECO:0000313" key="16">
    <source>
        <dbReference type="Proteomes" id="UP000287033"/>
    </source>
</evidence>
<feature type="region of interest" description="Disordered" evidence="12">
    <location>
        <begin position="135"/>
        <end position="154"/>
    </location>
</feature>
<dbReference type="OrthoDB" id="75923at2759"/>
<dbReference type="InterPro" id="IPR035979">
    <property type="entry name" value="RBD_domain_sf"/>
</dbReference>
<feature type="zinc finger region" description="C3H1-type" evidence="11">
    <location>
        <begin position="328"/>
        <end position="355"/>
    </location>
</feature>
<evidence type="ECO:0000256" key="6">
    <source>
        <dbReference type="ARBA" id="ARBA00022833"/>
    </source>
</evidence>
<evidence type="ECO:0000256" key="2">
    <source>
        <dbReference type="ARBA" id="ARBA00022553"/>
    </source>
</evidence>
<comment type="caution">
    <text evidence="15">The sequence shown here is derived from an EMBL/GenBank/DDBJ whole genome shotgun (WGS) entry which is preliminary data.</text>
</comment>
<gene>
    <name evidence="15" type="ORF">chiPu_0012511</name>
</gene>
<keyword evidence="6 11" id="KW-0862">Zinc</keyword>
<feature type="compositionally biased region" description="Acidic residues" evidence="12">
    <location>
        <begin position="69"/>
        <end position="85"/>
    </location>
</feature>
<dbReference type="OMA" id="MDLRIME"/>
<dbReference type="PROSITE" id="PS50102">
    <property type="entry name" value="RRM"/>
    <property type="match status" value="1"/>
</dbReference>
<feature type="domain" description="C3H1-type" evidence="14">
    <location>
        <begin position="328"/>
        <end position="355"/>
    </location>
</feature>
<keyword evidence="7 10" id="KW-0694">RNA-binding</keyword>
<evidence type="ECO:0000256" key="12">
    <source>
        <dbReference type="SAM" id="MobiDB-lite"/>
    </source>
</evidence>
<keyword evidence="8" id="KW-0539">Nucleus</keyword>
<keyword evidence="3 11" id="KW-0479">Metal-binding</keyword>
<evidence type="ECO:0000256" key="4">
    <source>
        <dbReference type="ARBA" id="ARBA00022737"/>
    </source>
</evidence>
<evidence type="ECO:0000256" key="8">
    <source>
        <dbReference type="ARBA" id="ARBA00023242"/>
    </source>
</evidence>
<evidence type="ECO:0000313" key="15">
    <source>
        <dbReference type="EMBL" id="GCC34038.1"/>
    </source>
</evidence>
<feature type="compositionally biased region" description="Basic and acidic residues" evidence="12">
    <location>
        <begin position="467"/>
        <end position="494"/>
    </location>
</feature>
<feature type="compositionally biased region" description="Basic residues" evidence="12">
    <location>
        <begin position="420"/>
        <end position="466"/>
    </location>
</feature>
<evidence type="ECO:0000256" key="10">
    <source>
        <dbReference type="PROSITE-ProRule" id="PRU00176"/>
    </source>
</evidence>
<dbReference type="GO" id="GO:0089701">
    <property type="term" value="C:U2AF complex"/>
    <property type="evidence" value="ECO:0007669"/>
    <property type="project" value="InterPro"/>
</dbReference>
<organism evidence="15 16">
    <name type="scientific">Chiloscyllium punctatum</name>
    <name type="common">Brownbanded bambooshark</name>
    <name type="synonym">Hemiscyllium punctatum</name>
    <dbReference type="NCBI Taxonomy" id="137246"/>
    <lineage>
        <taxon>Eukaryota</taxon>
        <taxon>Metazoa</taxon>
        <taxon>Chordata</taxon>
        <taxon>Craniata</taxon>
        <taxon>Vertebrata</taxon>
        <taxon>Chondrichthyes</taxon>
        <taxon>Elasmobranchii</taxon>
        <taxon>Galeomorphii</taxon>
        <taxon>Galeoidea</taxon>
        <taxon>Orectolobiformes</taxon>
        <taxon>Hemiscylliidae</taxon>
        <taxon>Chiloscyllium</taxon>
    </lineage>
</organism>
<dbReference type="GO" id="GO:0000398">
    <property type="term" value="P:mRNA splicing, via spliceosome"/>
    <property type="evidence" value="ECO:0007669"/>
    <property type="project" value="InterPro"/>
</dbReference>
<evidence type="ECO:0000256" key="9">
    <source>
        <dbReference type="ARBA" id="ARBA00023274"/>
    </source>
</evidence>
<dbReference type="InterPro" id="IPR000571">
    <property type="entry name" value="Znf_CCCH"/>
</dbReference>
<evidence type="ECO:0000256" key="11">
    <source>
        <dbReference type="PROSITE-ProRule" id="PRU00723"/>
    </source>
</evidence>
<dbReference type="Gene3D" id="3.30.70.330">
    <property type="match status" value="1"/>
</dbReference>
<feature type="domain" description="C3H1-type" evidence="14">
    <location>
        <begin position="188"/>
        <end position="216"/>
    </location>
</feature>
<protein>
    <submittedName>
        <fullName evidence="15">Uncharacterized protein</fullName>
    </submittedName>
</protein>